<accession>D3EMR0</accession>
<dbReference type="GeneID" id="8836309"/>
<feature type="region of interest" description="Disordered" evidence="1">
    <location>
        <begin position="118"/>
        <end position="137"/>
    </location>
</feature>
<proteinExistence type="predicted"/>
<dbReference type="RefSeq" id="YP_003422573.1">
    <property type="nucleotide sequence ID" value="NC_013781.1"/>
</dbReference>
<feature type="compositionally biased region" description="Acidic residues" evidence="1">
    <location>
        <begin position="594"/>
        <end position="621"/>
    </location>
</feature>
<dbReference type="AlphaFoldDB" id="D3EMR0"/>
<organism evidence="2 3">
    <name type="scientific">Heterostelium pallidum (strain ATCC 26659 / Pp 5 / PN500)</name>
    <name type="common">Cellular slime mold</name>
    <name type="synonym">Polysphondylium pallidum</name>
    <dbReference type="NCBI Taxonomy" id="670386"/>
    <lineage>
        <taxon>Eukaryota</taxon>
        <taxon>Amoebozoa</taxon>
        <taxon>Evosea</taxon>
        <taxon>Eumycetozoa</taxon>
        <taxon>Dictyostelia</taxon>
        <taxon>Acytosteliales</taxon>
        <taxon>Acytosteliaceae</taxon>
        <taxon>Heterostelium</taxon>
    </lineage>
</organism>
<sequence length="859" mass="99024">MYVTKKEKCKCSENTNGRWINQDHHSEKSCASGQSLQYKISGCEKEHILIAISSAGLQDAMKVNVRNGNVNYTVSQYTPYNDYIICNSTPIELEIISNNYFFSGDYIVDIRDADNRDEENNGSVNEHNSFEVETSSSVASTEINESNTLRLMFKDTNGRWINQGRHSEKSCSSGQSLQYKISGCEKLSQNSNVEFHISSSGYQEAMKVRINSDQHKNRTIESIYTPHTFVVECEANLEIQNNNYFLPGDYIVDIKTVGSTHKSIGTKLQTTTTAKKIIKPTARITEPPNNNTCKYATTRTPMAEYHEFDKSKSQVEYTHIYSFANAVNCTSRVQTNYLQLWWGAKSVEDIRGMDTSDFGESHKLVFIPGANINSYVAIPPLYEKLLCERLDKLWKSIRSQSIRYTELQKLIDNAQLHYHELHKILQHLEANLCSPIIKEMQSLQQHIELNIKESQLLFNIILYLHRPPSSTYNEYNNDQNIKSDDTDNYSIKTITHTAVNSNYLHDFIHTNSNTIYYVNSEAVEDLLEKYFNEYARNVHKDDYLDDNDNRTDIFRIDEAKLFSALSYIQHAASIDTIIDNKSVLLNSFGKQNESESDSDDEEDEEEEEEEEDEEMEEEEAEVERYDSSSMLVFTSTDTLRLSRFNTFTQSFECSGEVEQENGFIIFGCAFSPRGTLYIFLRSHSKTQLKIFEVCPISNMVIASHILASSPTLQDSITAWITYCYDFNNGYLYICTNNNFFVCDLDHSNKSKNRSTKLFTMLSYPTFNDSQKEHLHKLPSTPMVCDNENSRIILFVKDSTFVYDTYKKKWSQSKRKQMSDNIIYHPQSFTYRKSDIIDKYCNVVKAKLTDIEKSPAKNNV</sequence>
<keyword evidence="2" id="KW-0614">Plasmid</keyword>
<protein>
    <submittedName>
        <fullName evidence="2">Uncharacterized protein</fullName>
    </submittedName>
</protein>
<evidence type="ECO:0000313" key="2">
    <source>
        <dbReference type="EMBL" id="ADC31709.1"/>
    </source>
</evidence>
<name>D3EMR0_HETP5</name>
<geneLocation type="plasmid" evidence="2 3">
    <name>PPN500</name>
</geneLocation>
<dbReference type="EMBL" id="CP001838">
    <property type="protein sequence ID" value="ADC31709.1"/>
    <property type="molecule type" value="Genomic_DNA"/>
</dbReference>
<keyword evidence="3" id="KW-1185">Reference proteome</keyword>
<dbReference type="Proteomes" id="UP000001396">
    <property type="component" value="Plasmid PPN500"/>
</dbReference>
<feature type="region of interest" description="Disordered" evidence="1">
    <location>
        <begin position="589"/>
        <end position="626"/>
    </location>
</feature>
<evidence type="ECO:0000313" key="3">
    <source>
        <dbReference type="Proteomes" id="UP000001396"/>
    </source>
</evidence>
<gene>
    <name evidence="2" type="ORF">PPL_03502</name>
</gene>
<reference evidence="2 3" key="1">
    <citation type="submission" date="2009-12" db="EMBL/GenBank/DDBJ databases">
        <title>Living fossils from the dawn of multicellularity.</title>
        <authorList>
            <person name="Gloeckner G."/>
            <person name="Schaap P."/>
            <person name="Noegel A.A."/>
            <person name="Felder M."/>
            <person name="Eichinger L."/>
            <person name="Heidel A.J."/>
            <person name="Platzer M."/>
        </authorList>
    </citation>
    <scope>NUCLEOTIDE SEQUENCE [LARGE SCALE GENOMIC DNA]</scope>
    <source>
        <strain evidence="3">ATCC 26659 / Pp 5 / PN500</strain>
        <plasmid evidence="3">Plasmid PPN500</plasmid>
    </source>
</reference>
<dbReference type="InParanoid" id="D3EMR0"/>
<evidence type="ECO:0000256" key="1">
    <source>
        <dbReference type="SAM" id="MobiDB-lite"/>
    </source>
</evidence>